<evidence type="ECO:0000259" key="13">
    <source>
        <dbReference type="PROSITE" id="PS50089"/>
    </source>
</evidence>
<evidence type="ECO:0000313" key="15">
    <source>
        <dbReference type="Proteomes" id="UP001162131"/>
    </source>
</evidence>
<dbReference type="GO" id="GO:0016020">
    <property type="term" value="C:membrane"/>
    <property type="evidence" value="ECO:0007669"/>
    <property type="project" value="UniProtKB-SubCell"/>
</dbReference>
<evidence type="ECO:0000256" key="9">
    <source>
        <dbReference type="PROSITE-ProRule" id="PRU00175"/>
    </source>
</evidence>
<dbReference type="PROSITE" id="PS50026">
    <property type="entry name" value="EGF_3"/>
    <property type="match status" value="1"/>
</dbReference>
<dbReference type="PROSITE" id="PS50089">
    <property type="entry name" value="ZF_RING_2"/>
    <property type="match status" value="1"/>
</dbReference>
<proteinExistence type="predicted"/>
<dbReference type="InterPro" id="IPR001841">
    <property type="entry name" value="Znf_RING"/>
</dbReference>
<evidence type="ECO:0000256" key="5">
    <source>
        <dbReference type="ARBA" id="ARBA00022833"/>
    </source>
</evidence>
<dbReference type="Proteomes" id="UP001162131">
    <property type="component" value="Unassembled WGS sequence"/>
</dbReference>
<accession>A0AAU9J7G9</accession>
<reference evidence="14" key="1">
    <citation type="submission" date="2021-09" db="EMBL/GenBank/DDBJ databases">
        <authorList>
            <consortium name="AG Swart"/>
            <person name="Singh M."/>
            <person name="Singh A."/>
            <person name="Seah K."/>
            <person name="Emmerich C."/>
        </authorList>
    </citation>
    <scope>NUCLEOTIDE SEQUENCE</scope>
    <source>
        <strain evidence="14">ATCC30299</strain>
    </source>
</reference>
<keyword evidence="8" id="KW-1015">Disulfide bond</keyword>
<name>A0AAU9J7G9_9CILI</name>
<feature type="domain" description="RING-type" evidence="13">
    <location>
        <begin position="364"/>
        <end position="405"/>
    </location>
</feature>
<evidence type="ECO:0000256" key="10">
    <source>
        <dbReference type="SAM" id="Phobius"/>
    </source>
</evidence>
<dbReference type="CDD" id="cd16454">
    <property type="entry name" value="RING-H2_PA-TM-RING"/>
    <property type="match status" value="1"/>
</dbReference>
<feature type="domain" description="EGF-like" evidence="12">
    <location>
        <begin position="139"/>
        <end position="172"/>
    </location>
</feature>
<keyword evidence="4 9" id="KW-0863">Zinc-finger</keyword>
<protein>
    <recommendedName>
        <fullName evidence="16">RING-type domain-containing protein</fullName>
    </recommendedName>
</protein>
<dbReference type="GO" id="GO:0008270">
    <property type="term" value="F:zinc ion binding"/>
    <property type="evidence" value="ECO:0007669"/>
    <property type="project" value="UniProtKB-KW"/>
</dbReference>
<evidence type="ECO:0000256" key="8">
    <source>
        <dbReference type="PROSITE-ProRule" id="PRU00076"/>
    </source>
</evidence>
<keyword evidence="7 10" id="KW-0472">Membrane</keyword>
<comment type="caution">
    <text evidence="14">The sequence shown here is derived from an EMBL/GenBank/DDBJ whole genome shotgun (WGS) entry which is preliminary data.</text>
</comment>
<keyword evidence="8" id="KW-0245">EGF-like domain</keyword>
<keyword evidence="5" id="KW-0862">Zinc</keyword>
<feature type="transmembrane region" description="Helical" evidence="10">
    <location>
        <begin position="297"/>
        <end position="320"/>
    </location>
</feature>
<keyword evidence="11" id="KW-0732">Signal</keyword>
<dbReference type="Gene3D" id="2.60.120.260">
    <property type="entry name" value="Galactose-binding domain-like"/>
    <property type="match status" value="1"/>
</dbReference>
<feature type="chain" id="PRO_5043661642" description="RING-type domain-containing protein" evidence="11">
    <location>
        <begin position="20"/>
        <end position="453"/>
    </location>
</feature>
<evidence type="ECO:0000256" key="11">
    <source>
        <dbReference type="SAM" id="SignalP"/>
    </source>
</evidence>
<feature type="signal peptide" evidence="11">
    <location>
        <begin position="1"/>
        <end position="19"/>
    </location>
</feature>
<dbReference type="Gene3D" id="3.30.40.10">
    <property type="entry name" value="Zinc/RING finger domain, C3HC4 (zinc finger)"/>
    <property type="match status" value="1"/>
</dbReference>
<dbReference type="Pfam" id="PF13639">
    <property type="entry name" value="zf-RING_2"/>
    <property type="match status" value="1"/>
</dbReference>
<evidence type="ECO:0000256" key="6">
    <source>
        <dbReference type="ARBA" id="ARBA00022989"/>
    </source>
</evidence>
<dbReference type="SMART" id="SM00184">
    <property type="entry name" value="RING"/>
    <property type="match status" value="1"/>
</dbReference>
<dbReference type="PANTHER" id="PTHR46539">
    <property type="entry name" value="E3 UBIQUITIN-PROTEIN LIGASE ATL42"/>
    <property type="match status" value="1"/>
</dbReference>
<evidence type="ECO:0000256" key="2">
    <source>
        <dbReference type="ARBA" id="ARBA00022692"/>
    </source>
</evidence>
<sequence>MILLFIWIALLFTPKFTLSQTLIDFGIPQIINQDKTWNYFKINPQQSKRIYTRIWLQIISKPSDAFPVLAISDNFPSFGNADFSINTKKADYEGWYSGLTYQSIFLQSTELTNNTYIGIGNSQFYQGQISYTIGADSSDDILCPKNDCNDRGACITLGKCACKFGYIGPSCDIKAYKISSKPFLIENGQSNADYGYIDLKNVSSQKFDLKIVWNNENLGEILLNYDGNLPTFLPSSVNNCSSMFLSKSPAAQTLPINKSGKGRYLYLLFILNKGQPSSLINYTIYYTEKSDSSNEFILIYIIISVLGVFILLSTTIIIIWKKWKKERVRIALESPGLSSTLVNKNYPAMKYQDIKNKKGIDTTCAICFEAFKLVSIVRKLHCNHLFHGTCIEEWFKANRTCCLCKRDCSVMEEGEFNTSSDEIPVEKAGTRGLTLRRISVSHTQDDLNVRDIL</sequence>
<comment type="caution">
    <text evidence="8">Lacks conserved residue(s) required for the propagation of feature annotation.</text>
</comment>
<evidence type="ECO:0000256" key="3">
    <source>
        <dbReference type="ARBA" id="ARBA00022723"/>
    </source>
</evidence>
<evidence type="ECO:0000256" key="7">
    <source>
        <dbReference type="ARBA" id="ARBA00023136"/>
    </source>
</evidence>
<feature type="disulfide bond" evidence="8">
    <location>
        <begin position="162"/>
        <end position="171"/>
    </location>
</feature>
<dbReference type="PROSITE" id="PS00022">
    <property type="entry name" value="EGF_1"/>
    <property type="match status" value="1"/>
</dbReference>
<dbReference type="PROSITE" id="PS01186">
    <property type="entry name" value="EGF_2"/>
    <property type="match status" value="1"/>
</dbReference>
<gene>
    <name evidence="14" type="ORF">BSTOLATCC_MIC29784</name>
</gene>
<dbReference type="SUPFAM" id="SSF57196">
    <property type="entry name" value="EGF/Laminin"/>
    <property type="match status" value="1"/>
</dbReference>
<evidence type="ECO:0000313" key="14">
    <source>
        <dbReference type="EMBL" id="CAG9321879.1"/>
    </source>
</evidence>
<keyword evidence="3" id="KW-0479">Metal-binding</keyword>
<evidence type="ECO:0000259" key="12">
    <source>
        <dbReference type="PROSITE" id="PS50026"/>
    </source>
</evidence>
<dbReference type="AlphaFoldDB" id="A0AAU9J7G9"/>
<organism evidence="14 15">
    <name type="scientific">Blepharisma stoltei</name>
    <dbReference type="NCBI Taxonomy" id="1481888"/>
    <lineage>
        <taxon>Eukaryota</taxon>
        <taxon>Sar</taxon>
        <taxon>Alveolata</taxon>
        <taxon>Ciliophora</taxon>
        <taxon>Postciliodesmatophora</taxon>
        <taxon>Heterotrichea</taxon>
        <taxon>Heterotrichida</taxon>
        <taxon>Blepharismidae</taxon>
        <taxon>Blepharisma</taxon>
    </lineage>
</organism>
<keyword evidence="15" id="KW-1185">Reference proteome</keyword>
<keyword evidence="2 10" id="KW-0812">Transmembrane</keyword>
<comment type="subcellular location">
    <subcellularLocation>
        <location evidence="1">Membrane</location>
    </subcellularLocation>
</comment>
<keyword evidence="6 10" id="KW-1133">Transmembrane helix</keyword>
<dbReference type="SUPFAM" id="SSF57850">
    <property type="entry name" value="RING/U-box"/>
    <property type="match status" value="1"/>
</dbReference>
<dbReference type="InterPro" id="IPR000742">
    <property type="entry name" value="EGF"/>
</dbReference>
<evidence type="ECO:0000256" key="1">
    <source>
        <dbReference type="ARBA" id="ARBA00004370"/>
    </source>
</evidence>
<evidence type="ECO:0000256" key="4">
    <source>
        <dbReference type="ARBA" id="ARBA00022771"/>
    </source>
</evidence>
<evidence type="ECO:0008006" key="16">
    <source>
        <dbReference type="Google" id="ProtNLM"/>
    </source>
</evidence>
<dbReference type="PANTHER" id="PTHR46539:SF1">
    <property type="entry name" value="E3 UBIQUITIN-PROTEIN LIGASE ATL42"/>
    <property type="match status" value="1"/>
</dbReference>
<dbReference type="InterPro" id="IPR013083">
    <property type="entry name" value="Znf_RING/FYVE/PHD"/>
</dbReference>
<dbReference type="Pfam" id="PF23106">
    <property type="entry name" value="EGF_Teneurin"/>
    <property type="match status" value="1"/>
</dbReference>
<dbReference type="EMBL" id="CAJZBQ010000029">
    <property type="protein sequence ID" value="CAG9321879.1"/>
    <property type="molecule type" value="Genomic_DNA"/>
</dbReference>